<dbReference type="Gene3D" id="3.40.50.2300">
    <property type="match status" value="2"/>
</dbReference>
<dbReference type="PANTHER" id="PTHR47235">
    <property type="entry name" value="BLR6548 PROTEIN"/>
    <property type="match status" value="1"/>
</dbReference>
<protein>
    <submittedName>
        <fullName evidence="6">ABC transporter substrate-binding protein</fullName>
    </submittedName>
</protein>
<evidence type="ECO:0000256" key="1">
    <source>
        <dbReference type="ARBA" id="ARBA00010062"/>
    </source>
</evidence>
<dbReference type="PRINTS" id="PR00337">
    <property type="entry name" value="LEUILEVALBP"/>
</dbReference>
<gene>
    <name evidence="6" type="ORF">PZA18_15980</name>
</gene>
<comment type="caution">
    <text evidence="6">The sequence shown here is derived from an EMBL/GenBank/DDBJ whole genome shotgun (WGS) entry which is preliminary data.</text>
</comment>
<dbReference type="RefSeq" id="WP_284101866.1">
    <property type="nucleotide sequence ID" value="NZ_JARRAF010000020.1"/>
</dbReference>
<proteinExistence type="inferred from homology"/>
<evidence type="ECO:0000259" key="5">
    <source>
        <dbReference type="Pfam" id="PF13458"/>
    </source>
</evidence>
<keyword evidence="3" id="KW-0732">Signal</keyword>
<sequence length="360" mass="38168">MSLSFHVAASDNAIQVLQVLDLSGPNGDTGRDFSTGAKVYLDAINAKGGIHGRLVNLVLADDQGDASRTVALTRKLSAQYRPAALFGYMGADNVKAVVAQSAGSAAQLPMVAPYVGIDIAPQDDAPVYYLRAGSDDEIRKIVRIAQSSGLRRIALVAGNDTLGKATVEGIRNGLSESSGTQVTNITLLPNSTEVGKEARLVAQSNPDAVILAAPTLTSAAFVRACQALRPGTQFFALSWINPQTLAEFVGSQNVRWVAISALVPSPYNPVTPVARDFVQTLAKYRDEAPNYASFEGYLSAKMLVEALKKARDGNSTALKLALDNTNLDLGGMQLRMAPGNRRASRYVEMGVFSNAGRLVN</sequence>
<accession>A0ABT7DZR0</accession>
<evidence type="ECO:0000256" key="2">
    <source>
        <dbReference type="ARBA" id="ARBA00022448"/>
    </source>
</evidence>
<dbReference type="Pfam" id="PF13458">
    <property type="entry name" value="Peripla_BP_6"/>
    <property type="match status" value="1"/>
</dbReference>
<evidence type="ECO:0000313" key="7">
    <source>
        <dbReference type="Proteomes" id="UP001172778"/>
    </source>
</evidence>
<comment type="similarity">
    <text evidence="1">Belongs to the leucine-binding protein family.</text>
</comment>
<reference evidence="6" key="1">
    <citation type="submission" date="2023-03" db="EMBL/GenBank/DDBJ databases">
        <title>Chitinimonas shenzhenensis gen. nov., sp. nov., a novel member of family Burkholderiaceae isolated from activated sludge collected in Shen Zhen, China.</title>
        <authorList>
            <person name="Wang X."/>
        </authorList>
    </citation>
    <scope>NUCLEOTIDE SEQUENCE</scope>
    <source>
        <strain evidence="6">DQS-5</strain>
    </source>
</reference>
<keyword evidence="7" id="KW-1185">Reference proteome</keyword>
<evidence type="ECO:0000256" key="4">
    <source>
        <dbReference type="ARBA" id="ARBA00022970"/>
    </source>
</evidence>
<keyword evidence="4" id="KW-0029">Amino-acid transport</keyword>
<dbReference type="EMBL" id="JARRAF010000020">
    <property type="protein sequence ID" value="MDK2125554.1"/>
    <property type="molecule type" value="Genomic_DNA"/>
</dbReference>
<dbReference type="PANTHER" id="PTHR47235:SF1">
    <property type="entry name" value="BLR6548 PROTEIN"/>
    <property type="match status" value="1"/>
</dbReference>
<dbReference type="SUPFAM" id="SSF53822">
    <property type="entry name" value="Periplasmic binding protein-like I"/>
    <property type="match status" value="1"/>
</dbReference>
<name>A0ABT7DZR0_9NEIS</name>
<feature type="domain" description="Leucine-binding protein" evidence="5">
    <location>
        <begin position="14"/>
        <end position="347"/>
    </location>
</feature>
<dbReference type="InterPro" id="IPR028081">
    <property type="entry name" value="Leu-bd"/>
</dbReference>
<keyword evidence="2" id="KW-0813">Transport</keyword>
<dbReference type="Proteomes" id="UP001172778">
    <property type="component" value="Unassembled WGS sequence"/>
</dbReference>
<evidence type="ECO:0000313" key="6">
    <source>
        <dbReference type="EMBL" id="MDK2125554.1"/>
    </source>
</evidence>
<evidence type="ECO:0000256" key="3">
    <source>
        <dbReference type="ARBA" id="ARBA00022729"/>
    </source>
</evidence>
<organism evidence="6 7">
    <name type="scientific">Parachitinimonas caeni</name>
    <dbReference type="NCBI Taxonomy" id="3031301"/>
    <lineage>
        <taxon>Bacteria</taxon>
        <taxon>Pseudomonadati</taxon>
        <taxon>Pseudomonadota</taxon>
        <taxon>Betaproteobacteria</taxon>
        <taxon>Neisseriales</taxon>
        <taxon>Chitinibacteraceae</taxon>
        <taxon>Parachitinimonas</taxon>
    </lineage>
</organism>
<dbReference type="InterPro" id="IPR028082">
    <property type="entry name" value="Peripla_BP_I"/>
</dbReference>
<dbReference type="InterPro" id="IPR000709">
    <property type="entry name" value="Leu_Ile_Val-bd"/>
</dbReference>
<dbReference type="CDD" id="cd06326">
    <property type="entry name" value="PBP1_ABC_ligand_binding-like"/>
    <property type="match status" value="1"/>
</dbReference>